<dbReference type="Proteomes" id="UP000292003">
    <property type="component" value="Unassembled WGS sequence"/>
</dbReference>
<organism evidence="8 9">
    <name type="scientific">Amycolatopsis suaedae</name>
    <dbReference type="NCBI Taxonomy" id="2510978"/>
    <lineage>
        <taxon>Bacteria</taxon>
        <taxon>Bacillati</taxon>
        <taxon>Actinomycetota</taxon>
        <taxon>Actinomycetes</taxon>
        <taxon>Pseudonocardiales</taxon>
        <taxon>Pseudonocardiaceae</taxon>
        <taxon>Amycolatopsis</taxon>
    </lineage>
</organism>
<keyword evidence="3 6" id="KW-0812">Transmembrane</keyword>
<evidence type="ECO:0000256" key="5">
    <source>
        <dbReference type="ARBA" id="ARBA00023136"/>
    </source>
</evidence>
<feature type="transmembrane region" description="Helical" evidence="6">
    <location>
        <begin position="278"/>
        <end position="296"/>
    </location>
</feature>
<dbReference type="InterPro" id="IPR036259">
    <property type="entry name" value="MFS_trans_sf"/>
</dbReference>
<accession>A0A4Q7IXC9</accession>
<dbReference type="PANTHER" id="PTHR43124">
    <property type="entry name" value="PURINE EFFLUX PUMP PBUE"/>
    <property type="match status" value="1"/>
</dbReference>
<dbReference type="PANTHER" id="PTHR43124:SF3">
    <property type="entry name" value="CHLORAMPHENICOL EFFLUX PUMP RV0191"/>
    <property type="match status" value="1"/>
</dbReference>
<feature type="transmembrane region" description="Helical" evidence="6">
    <location>
        <begin position="83"/>
        <end position="100"/>
    </location>
</feature>
<feature type="transmembrane region" description="Helical" evidence="6">
    <location>
        <begin position="368"/>
        <end position="388"/>
    </location>
</feature>
<feature type="transmembrane region" description="Helical" evidence="6">
    <location>
        <begin position="247"/>
        <end position="266"/>
    </location>
</feature>
<sequence>MPAPDVNILSPGRTWLVLVVLFLCTFVLGTAELIVPGMLNLMAADLHVSIPAAGMLVTANALGLALGGPALTALTIKLPKRTILTGALALFVMANLVLVLTDDYSLFIVARVLAGAAQGLSIAAALEVGSSIVPRERMGRAISVVISGFSVSAALGVPLGTLAGQALGWRGTFTAIVVLAALALVAIIGVVPQVPAGGGGVGSQARHAFAPRVLAVLGFGFLLCAAVFAALTYIVPFLEQVTGVSGTLISLFLLAYGAATAFGSFGGGRFADNDAARALIIGSCALAASLLVLFLAGAVAALVVLALLALGVFGMAMVPVMQYRVVTLAGPGAQLAQSLPASFANLGVALGSTAGGVAIGAFSAGAAVLTGFGFACATVVVAWATSFLKPPGRLVAEEPSAAARAACGES</sequence>
<dbReference type="Pfam" id="PF07690">
    <property type="entry name" value="MFS_1"/>
    <property type="match status" value="1"/>
</dbReference>
<evidence type="ECO:0000313" key="9">
    <source>
        <dbReference type="Proteomes" id="UP000292003"/>
    </source>
</evidence>
<dbReference type="AlphaFoldDB" id="A0A4Q7IXC9"/>
<feature type="domain" description="Major facilitator superfamily (MFS) profile" evidence="7">
    <location>
        <begin position="17"/>
        <end position="393"/>
    </location>
</feature>
<keyword evidence="2" id="KW-1003">Cell membrane</keyword>
<feature type="transmembrane region" description="Helical" evidence="6">
    <location>
        <begin position="55"/>
        <end position="76"/>
    </location>
</feature>
<proteinExistence type="predicted"/>
<dbReference type="CDD" id="cd17324">
    <property type="entry name" value="MFS_NepI_like"/>
    <property type="match status" value="1"/>
</dbReference>
<gene>
    <name evidence="8" type="ORF">EWH70_33590</name>
</gene>
<evidence type="ECO:0000259" key="7">
    <source>
        <dbReference type="PROSITE" id="PS50850"/>
    </source>
</evidence>
<dbReference type="GO" id="GO:0022857">
    <property type="term" value="F:transmembrane transporter activity"/>
    <property type="evidence" value="ECO:0007669"/>
    <property type="project" value="InterPro"/>
</dbReference>
<name>A0A4Q7IXC9_9PSEU</name>
<feature type="transmembrane region" description="Helical" evidence="6">
    <location>
        <begin position="141"/>
        <end position="161"/>
    </location>
</feature>
<reference evidence="8 9" key="1">
    <citation type="submission" date="2019-02" db="EMBL/GenBank/DDBJ databases">
        <title>Draft genome sequence of Amycolatopsis sp. 8-3EHSu isolated from roots of Suaeda maritima.</title>
        <authorList>
            <person name="Duangmal K."/>
            <person name="Chantavorakit T."/>
        </authorList>
    </citation>
    <scope>NUCLEOTIDE SEQUENCE [LARGE SCALE GENOMIC DNA]</scope>
    <source>
        <strain evidence="8 9">8-3EHSu</strain>
    </source>
</reference>
<keyword evidence="5 6" id="KW-0472">Membrane</keyword>
<dbReference type="InterPro" id="IPR011701">
    <property type="entry name" value="MFS"/>
</dbReference>
<evidence type="ECO:0000256" key="4">
    <source>
        <dbReference type="ARBA" id="ARBA00022989"/>
    </source>
</evidence>
<evidence type="ECO:0000256" key="3">
    <source>
        <dbReference type="ARBA" id="ARBA00022692"/>
    </source>
</evidence>
<evidence type="ECO:0000256" key="1">
    <source>
        <dbReference type="ARBA" id="ARBA00004651"/>
    </source>
</evidence>
<feature type="transmembrane region" description="Helical" evidence="6">
    <location>
        <begin position="302"/>
        <end position="321"/>
    </location>
</feature>
<dbReference type="InterPro" id="IPR020846">
    <property type="entry name" value="MFS_dom"/>
</dbReference>
<dbReference type="GO" id="GO:0005886">
    <property type="term" value="C:plasma membrane"/>
    <property type="evidence" value="ECO:0007669"/>
    <property type="project" value="UniProtKB-SubCell"/>
</dbReference>
<evidence type="ECO:0000313" key="8">
    <source>
        <dbReference type="EMBL" id="RZQ59601.1"/>
    </source>
</evidence>
<feature type="transmembrane region" description="Helical" evidence="6">
    <location>
        <begin position="213"/>
        <end position="235"/>
    </location>
</feature>
<feature type="transmembrane region" description="Helical" evidence="6">
    <location>
        <begin position="106"/>
        <end position="129"/>
    </location>
</feature>
<evidence type="ECO:0000256" key="6">
    <source>
        <dbReference type="SAM" id="Phobius"/>
    </source>
</evidence>
<comment type="subcellular location">
    <subcellularLocation>
        <location evidence="1">Cell membrane</location>
        <topology evidence="1">Multi-pass membrane protein</topology>
    </subcellularLocation>
</comment>
<evidence type="ECO:0000256" key="2">
    <source>
        <dbReference type="ARBA" id="ARBA00022475"/>
    </source>
</evidence>
<dbReference type="SUPFAM" id="SSF103473">
    <property type="entry name" value="MFS general substrate transporter"/>
    <property type="match status" value="1"/>
</dbReference>
<dbReference type="EMBL" id="SFCC01000023">
    <property type="protein sequence ID" value="RZQ59601.1"/>
    <property type="molecule type" value="Genomic_DNA"/>
</dbReference>
<dbReference type="InterPro" id="IPR050189">
    <property type="entry name" value="MFS_Efflux_Transporters"/>
</dbReference>
<dbReference type="OrthoDB" id="9814237at2"/>
<keyword evidence="4 6" id="KW-1133">Transmembrane helix</keyword>
<dbReference type="Gene3D" id="1.20.1250.20">
    <property type="entry name" value="MFS general substrate transporter like domains"/>
    <property type="match status" value="2"/>
</dbReference>
<dbReference type="PROSITE" id="PS50850">
    <property type="entry name" value="MFS"/>
    <property type="match status" value="1"/>
</dbReference>
<comment type="caution">
    <text evidence="8">The sequence shown here is derived from an EMBL/GenBank/DDBJ whole genome shotgun (WGS) entry which is preliminary data.</text>
</comment>
<feature type="transmembrane region" description="Helical" evidence="6">
    <location>
        <begin position="15"/>
        <end position="35"/>
    </location>
</feature>
<protein>
    <submittedName>
        <fullName evidence="8">MFS transporter</fullName>
    </submittedName>
</protein>
<feature type="transmembrane region" description="Helical" evidence="6">
    <location>
        <begin position="342"/>
        <end position="362"/>
    </location>
</feature>
<keyword evidence="9" id="KW-1185">Reference proteome</keyword>
<feature type="transmembrane region" description="Helical" evidence="6">
    <location>
        <begin position="173"/>
        <end position="192"/>
    </location>
</feature>